<gene>
    <name evidence="1" type="ORF">UBRO_20015</name>
</gene>
<organism evidence="1 2">
    <name type="scientific">Ustilago bromivora</name>
    <dbReference type="NCBI Taxonomy" id="307758"/>
    <lineage>
        <taxon>Eukaryota</taxon>
        <taxon>Fungi</taxon>
        <taxon>Dikarya</taxon>
        <taxon>Basidiomycota</taxon>
        <taxon>Ustilaginomycotina</taxon>
        <taxon>Ustilaginomycetes</taxon>
        <taxon>Ustilaginales</taxon>
        <taxon>Ustilaginaceae</taxon>
        <taxon>Ustilago</taxon>
    </lineage>
</organism>
<dbReference type="Proteomes" id="UP000179920">
    <property type="component" value="Chromosome IV"/>
</dbReference>
<evidence type="ECO:0000313" key="1">
    <source>
        <dbReference type="EMBL" id="SAM80035.1"/>
    </source>
</evidence>
<dbReference type="AlphaFoldDB" id="A0A1K0GM78"/>
<evidence type="ECO:0000313" key="2">
    <source>
        <dbReference type="Proteomes" id="UP000179920"/>
    </source>
</evidence>
<reference evidence="2" key="1">
    <citation type="submission" date="2016-04" db="EMBL/GenBank/DDBJ databases">
        <authorList>
            <person name="Guldener U."/>
            <person name="Guldener U."/>
        </authorList>
    </citation>
    <scope>NUCLEOTIDE SEQUENCE [LARGE SCALE GENOMIC DNA]</scope>
    <source>
        <strain evidence="2">UB2112</strain>
    </source>
</reference>
<dbReference type="EMBL" id="LT558120">
    <property type="protein sequence ID" value="SAM80035.1"/>
    <property type="molecule type" value="Genomic_DNA"/>
</dbReference>
<sequence length="187" mass="20555">MNTCAATGIDPLYLASEWSVQGGQSKPIRSQPSGSFHQNSLKEAYLVDLTDINQDHRTQVSGVRPLTLAFKKEKAVVCIAGARELMLLVVGNDLSWDRMDAQEELDSYEETMCNNRGSGRRRVLTEFSEIGRIEGSMTELIGISRNKVLLQSSVGSVVPRVTGSAQKTLYMHGCAVCARNCENSWIA</sequence>
<name>A0A1K0GM78_9BASI</name>
<proteinExistence type="predicted"/>
<protein>
    <submittedName>
        <fullName evidence="1">Uncharacterized protein</fullName>
    </submittedName>
</protein>
<accession>A0A1K0GM78</accession>